<evidence type="ECO:0000313" key="2">
    <source>
        <dbReference type="EMBL" id="MCJ2379595.1"/>
    </source>
</evidence>
<feature type="transmembrane region" description="Helical" evidence="1">
    <location>
        <begin position="7"/>
        <end position="26"/>
    </location>
</feature>
<proteinExistence type="predicted"/>
<name>A0ABT0BY92_9BACT</name>
<gene>
    <name evidence="2" type="ORF">MUN53_03070</name>
</gene>
<reference evidence="2 3" key="1">
    <citation type="submission" date="2022-03" db="EMBL/GenBank/DDBJ databases">
        <title>Parabacteroides sp. nov. isolated from swine feces.</title>
        <authorList>
            <person name="Bak J.E."/>
        </authorList>
    </citation>
    <scope>NUCLEOTIDE SEQUENCE [LARGE SCALE GENOMIC DNA]</scope>
    <source>
        <strain evidence="2 3">AGMB00274</strain>
    </source>
</reference>
<protein>
    <submittedName>
        <fullName evidence="2">Uncharacterized protein</fullName>
    </submittedName>
</protein>
<dbReference type="Proteomes" id="UP001165444">
    <property type="component" value="Unassembled WGS sequence"/>
</dbReference>
<keyword evidence="1" id="KW-0812">Transmembrane</keyword>
<dbReference type="RefSeq" id="WP_022455030.1">
    <property type="nucleotide sequence ID" value="NZ_JAKZMM010000005.1"/>
</dbReference>
<feature type="transmembrane region" description="Helical" evidence="1">
    <location>
        <begin position="32"/>
        <end position="52"/>
    </location>
</feature>
<accession>A0ABT0BY92</accession>
<keyword evidence="1" id="KW-0472">Membrane</keyword>
<evidence type="ECO:0000256" key="1">
    <source>
        <dbReference type="SAM" id="Phobius"/>
    </source>
</evidence>
<keyword evidence="1" id="KW-1133">Transmembrane helix</keyword>
<dbReference type="EMBL" id="JAKZMM010000005">
    <property type="protein sequence ID" value="MCJ2379595.1"/>
    <property type="molecule type" value="Genomic_DNA"/>
</dbReference>
<evidence type="ECO:0000313" key="3">
    <source>
        <dbReference type="Proteomes" id="UP001165444"/>
    </source>
</evidence>
<sequence length="63" mass="7182">MARRKLSNSQIVCITLLWGILCYMLLTYSKEITGETIFAIVTSGIIVFVPIYKNIKRRGDNKS</sequence>
<comment type="caution">
    <text evidence="2">The sequence shown here is derived from an EMBL/GenBank/DDBJ whole genome shotgun (WGS) entry which is preliminary data.</text>
</comment>
<keyword evidence="3" id="KW-1185">Reference proteome</keyword>
<organism evidence="2 3">
    <name type="scientific">Parabacteroides faecalis</name>
    <dbReference type="NCBI Taxonomy" id="2924040"/>
    <lineage>
        <taxon>Bacteria</taxon>
        <taxon>Pseudomonadati</taxon>
        <taxon>Bacteroidota</taxon>
        <taxon>Bacteroidia</taxon>
        <taxon>Bacteroidales</taxon>
        <taxon>Tannerellaceae</taxon>
        <taxon>Parabacteroides</taxon>
    </lineage>
</organism>